<dbReference type="Proteomes" id="UP001055093">
    <property type="component" value="Unassembled WGS sequence"/>
</dbReference>
<protein>
    <recommendedName>
        <fullName evidence="3">MarR family transcriptional regulator</fullName>
    </recommendedName>
</protein>
<proteinExistence type="predicted"/>
<organism evidence="1 2">
    <name type="scientific">Methylorubrum suomiense</name>
    <dbReference type="NCBI Taxonomy" id="144191"/>
    <lineage>
        <taxon>Bacteria</taxon>
        <taxon>Pseudomonadati</taxon>
        <taxon>Pseudomonadota</taxon>
        <taxon>Alphaproteobacteria</taxon>
        <taxon>Hyphomicrobiales</taxon>
        <taxon>Methylobacteriaceae</taxon>
        <taxon>Methylorubrum</taxon>
    </lineage>
</organism>
<evidence type="ECO:0000313" key="2">
    <source>
        <dbReference type="Proteomes" id="UP001055093"/>
    </source>
</evidence>
<keyword evidence="2" id="KW-1185">Reference proteome</keyword>
<sequence length="67" mass="7678">MRRLTEAQTRALSFVAGKGGALLFVHPVTEDRLLRRRLIAFDRPRCIRITDKGRAALNHRKEGDRHG</sequence>
<comment type="caution">
    <text evidence="1">The sequence shown here is derived from an EMBL/GenBank/DDBJ whole genome shotgun (WGS) entry which is preliminary data.</text>
</comment>
<evidence type="ECO:0000313" key="1">
    <source>
        <dbReference type="EMBL" id="GJE77191.1"/>
    </source>
</evidence>
<name>A0ABQ4UXX1_9HYPH</name>
<evidence type="ECO:0008006" key="3">
    <source>
        <dbReference type="Google" id="ProtNLM"/>
    </source>
</evidence>
<gene>
    <name evidence="1" type="ORF">BGCPKDLD_3794</name>
</gene>
<reference evidence="1" key="1">
    <citation type="journal article" date="2021" name="Front. Microbiol.">
        <title>Comprehensive Comparative Genomics and Phenotyping of Methylobacterium Species.</title>
        <authorList>
            <person name="Alessa O."/>
            <person name="Ogura Y."/>
            <person name="Fujitani Y."/>
            <person name="Takami H."/>
            <person name="Hayashi T."/>
            <person name="Sahin N."/>
            <person name="Tani A."/>
        </authorList>
    </citation>
    <scope>NUCLEOTIDE SEQUENCE</scope>
    <source>
        <strain evidence="1">DSM 14458</strain>
    </source>
</reference>
<accession>A0ABQ4UXX1</accession>
<dbReference type="EMBL" id="BPRE01000013">
    <property type="protein sequence ID" value="GJE77191.1"/>
    <property type="molecule type" value="Genomic_DNA"/>
</dbReference>
<reference evidence="1" key="2">
    <citation type="submission" date="2021-08" db="EMBL/GenBank/DDBJ databases">
        <authorList>
            <person name="Tani A."/>
            <person name="Ola A."/>
            <person name="Ogura Y."/>
            <person name="Katsura K."/>
            <person name="Hayashi T."/>
        </authorList>
    </citation>
    <scope>NUCLEOTIDE SEQUENCE</scope>
    <source>
        <strain evidence="1">DSM 14458</strain>
    </source>
</reference>